<feature type="region of interest" description="Disordered" evidence="4">
    <location>
        <begin position="486"/>
        <end position="833"/>
    </location>
</feature>
<dbReference type="PANTHER" id="PTHR14296:SF3">
    <property type="entry name" value="DIKAR, ISOFORM F"/>
    <property type="match status" value="1"/>
</dbReference>
<dbReference type="InterPro" id="IPR028938">
    <property type="entry name" value="Rsf1-like"/>
</dbReference>
<dbReference type="InterPro" id="IPR019786">
    <property type="entry name" value="Zinc_finger_PHD-type_CS"/>
</dbReference>
<keyword evidence="2" id="KW-0863">Zinc-finger</keyword>
<dbReference type="Proteomes" id="UP000509510">
    <property type="component" value="Chromosome II"/>
</dbReference>
<dbReference type="EMBL" id="CP055899">
    <property type="protein sequence ID" value="QKX55867.1"/>
    <property type="molecule type" value="Genomic_DNA"/>
</dbReference>
<dbReference type="KEGG" id="trg:TRUGW13939_02966"/>
<dbReference type="InterPro" id="IPR019787">
    <property type="entry name" value="Znf_PHD-finger"/>
</dbReference>
<evidence type="ECO:0000256" key="4">
    <source>
        <dbReference type="SAM" id="MobiDB-lite"/>
    </source>
</evidence>
<feature type="compositionally biased region" description="Polar residues" evidence="4">
    <location>
        <begin position="679"/>
        <end position="690"/>
    </location>
</feature>
<feature type="compositionally biased region" description="Low complexity" evidence="4">
    <location>
        <begin position="635"/>
        <end position="653"/>
    </location>
</feature>
<evidence type="ECO:0000256" key="2">
    <source>
        <dbReference type="ARBA" id="ARBA00022771"/>
    </source>
</evidence>
<evidence type="ECO:0000313" key="6">
    <source>
        <dbReference type="EMBL" id="QKX55867.1"/>
    </source>
</evidence>
<dbReference type="GO" id="GO:0031213">
    <property type="term" value="C:RSF complex"/>
    <property type="evidence" value="ECO:0007669"/>
    <property type="project" value="InterPro"/>
</dbReference>
<feature type="compositionally biased region" description="Basic residues" evidence="4">
    <location>
        <begin position="203"/>
        <end position="221"/>
    </location>
</feature>
<feature type="compositionally biased region" description="Acidic residues" evidence="4">
    <location>
        <begin position="227"/>
        <end position="240"/>
    </location>
</feature>
<dbReference type="OrthoDB" id="303107at2759"/>
<dbReference type="PROSITE" id="PS01359">
    <property type="entry name" value="ZF_PHD_1"/>
    <property type="match status" value="1"/>
</dbReference>
<feature type="compositionally biased region" description="Basic and acidic residues" evidence="4">
    <location>
        <begin position="320"/>
        <end position="337"/>
    </location>
</feature>
<dbReference type="AlphaFoldDB" id="A0A7H8QPI1"/>
<gene>
    <name evidence="6" type="ORF">TRUGW13939_02966</name>
</gene>
<feature type="compositionally biased region" description="Polar residues" evidence="4">
    <location>
        <begin position="727"/>
        <end position="745"/>
    </location>
</feature>
<dbReference type="GO" id="GO:0006355">
    <property type="term" value="P:regulation of DNA-templated transcription"/>
    <property type="evidence" value="ECO:0007669"/>
    <property type="project" value="InterPro"/>
</dbReference>
<dbReference type="InterPro" id="IPR013083">
    <property type="entry name" value="Znf_RING/FYVE/PHD"/>
</dbReference>
<feature type="compositionally biased region" description="Polar residues" evidence="4">
    <location>
        <begin position="608"/>
        <end position="625"/>
    </location>
</feature>
<dbReference type="Gene3D" id="3.30.40.10">
    <property type="entry name" value="Zinc/RING finger domain, C3HC4 (zinc finger)"/>
    <property type="match status" value="1"/>
</dbReference>
<name>A0A7H8QPI1_TALRU</name>
<feature type="compositionally biased region" description="Low complexity" evidence="4">
    <location>
        <begin position="800"/>
        <end position="810"/>
    </location>
</feature>
<accession>A0A7H8QPI1</accession>
<evidence type="ECO:0000256" key="1">
    <source>
        <dbReference type="ARBA" id="ARBA00022723"/>
    </source>
</evidence>
<dbReference type="GO" id="GO:0008270">
    <property type="term" value="F:zinc ion binding"/>
    <property type="evidence" value="ECO:0007669"/>
    <property type="project" value="UniProtKB-KW"/>
</dbReference>
<keyword evidence="7" id="KW-1185">Reference proteome</keyword>
<dbReference type="GeneID" id="55990472"/>
<proteinExistence type="predicted"/>
<keyword evidence="3" id="KW-0862">Zinc</keyword>
<protein>
    <recommendedName>
        <fullName evidence="5">Zinc finger PHD-type domain-containing protein</fullName>
    </recommendedName>
</protein>
<feature type="compositionally biased region" description="Polar residues" evidence="4">
    <location>
        <begin position="525"/>
        <end position="538"/>
    </location>
</feature>
<organism evidence="6 7">
    <name type="scientific">Talaromyces rugulosus</name>
    <name type="common">Penicillium rugulosum</name>
    <dbReference type="NCBI Taxonomy" id="121627"/>
    <lineage>
        <taxon>Eukaryota</taxon>
        <taxon>Fungi</taxon>
        <taxon>Dikarya</taxon>
        <taxon>Ascomycota</taxon>
        <taxon>Pezizomycotina</taxon>
        <taxon>Eurotiomycetes</taxon>
        <taxon>Eurotiomycetidae</taxon>
        <taxon>Eurotiales</taxon>
        <taxon>Trichocomaceae</taxon>
        <taxon>Talaromyces</taxon>
        <taxon>Talaromyces sect. Islandici</taxon>
    </lineage>
</organism>
<feature type="domain" description="Zinc finger PHD-type" evidence="5">
    <location>
        <begin position="432"/>
        <end position="484"/>
    </location>
</feature>
<evidence type="ECO:0000256" key="3">
    <source>
        <dbReference type="ARBA" id="ARBA00022833"/>
    </source>
</evidence>
<evidence type="ECO:0000259" key="5">
    <source>
        <dbReference type="SMART" id="SM00249"/>
    </source>
</evidence>
<sequence>MVSRKRAHSEMEAEPVKKAEDQSLLQKIRNCWEFSSLMQYIFIFGKVMKIDEDFGIEDLEMECLKPEASDKLMDIGLSLLKFVSSHRGLSFENFDEYTRRQYNAKAPHLVNPFGYDEEPNKFRDFDVFLKLQVLHRLSQWTLWNPDRIREKMPEQKETEQTQWRVEEFGWDSDDRSYYVLDDNRLYRRSDPPIPAAAPARPKANSKKAKAAARSSKRRRVSTRSEADNEEETENGQDASEDPSGGFKWECIAVSLPEYQEFIESFRKTRDPNEKSLRDRLIEGVLPILEKAQEAEERKRQKRDKELFNLQLIAGAKRSSRLQEKHDKERRDKEAEEAVRKHELELAAARKDQENQRKMEDERQNRIMTRERRIKDRETKRILQEEEMNRLEEEQKKLESGEGRVSERHLKAEMDKRKKELEELAEEDQWIFDCAGCGVHGENIDDGSHSVACDRCNVWQHSKCLGISQEEAEKDDFHLVCNDCKRREEEAKRPKIPPLKFRIGSASPATAKAPAKKEEQSPLVPKTSQPLSTAATNIPQPALLPHRAQSNGAHPPSPERRSQPSSNGQHLSFDTFAAPASPSKVPTASPSKASIGPASSPLGLPPQPAFNQHYPQQPVQRSSSALQDILSGNPLSSHRPSSSHSMQSQAHPSPIQNRPSMSPTQGNRDVGPLAGFPHSTPANGSLPSTPFGQHMAARPQVPLSSSFDRRTSFSDSFSYATPPPPGPQSNLTLSGLSPTKNSNSPRPVTAGSGVGSAAILPPIHRLEPSPKLMGRSSADAPIPPPVKMMTPEQEERRQRENQAAAAAAAAAGLDPGSRASLPSLASWPDVQQRQ</sequence>
<feature type="region of interest" description="Disordered" evidence="4">
    <location>
        <begin position="317"/>
        <end position="337"/>
    </location>
</feature>
<dbReference type="InterPro" id="IPR001965">
    <property type="entry name" value="Znf_PHD"/>
</dbReference>
<feature type="compositionally biased region" description="Polar residues" evidence="4">
    <location>
        <begin position="654"/>
        <end position="666"/>
    </location>
</feature>
<reference evidence="7" key="1">
    <citation type="submission" date="2020-06" db="EMBL/GenBank/DDBJ databases">
        <title>A chromosome-scale genome assembly of Talaromyces rugulosus W13939.</title>
        <authorList>
            <person name="Wang B."/>
            <person name="Guo L."/>
            <person name="Ye K."/>
            <person name="Wang L."/>
        </authorList>
    </citation>
    <scope>NUCLEOTIDE SEQUENCE [LARGE SCALE GENOMIC DNA]</scope>
    <source>
        <strain evidence="7">W13939</strain>
    </source>
</reference>
<evidence type="ECO:0000313" key="7">
    <source>
        <dbReference type="Proteomes" id="UP000509510"/>
    </source>
</evidence>
<dbReference type="PANTHER" id="PTHR14296">
    <property type="entry name" value="REMODELING AND SPACING FACTOR 1"/>
    <property type="match status" value="1"/>
</dbReference>
<dbReference type="RefSeq" id="XP_035342045.1">
    <property type="nucleotide sequence ID" value="XM_035486152.1"/>
</dbReference>
<dbReference type="SMART" id="SM00249">
    <property type="entry name" value="PHD"/>
    <property type="match status" value="1"/>
</dbReference>
<dbReference type="SUPFAM" id="SSF57903">
    <property type="entry name" value="FYVE/PHD zinc finger"/>
    <property type="match status" value="1"/>
</dbReference>
<dbReference type="Pfam" id="PF00628">
    <property type="entry name" value="PHD"/>
    <property type="match status" value="1"/>
</dbReference>
<dbReference type="InterPro" id="IPR011011">
    <property type="entry name" value="Znf_FYVE_PHD"/>
</dbReference>
<keyword evidence="1" id="KW-0479">Metal-binding</keyword>
<feature type="region of interest" description="Disordered" evidence="4">
    <location>
        <begin position="189"/>
        <end position="245"/>
    </location>
</feature>